<keyword evidence="3" id="KW-0677">Repeat</keyword>
<keyword evidence="7" id="KW-0804">Transcription</keyword>
<evidence type="ECO:0000256" key="10">
    <source>
        <dbReference type="SAM" id="MobiDB-lite"/>
    </source>
</evidence>
<dbReference type="EMBL" id="LK052897">
    <property type="protein sequence ID" value="CDR43633.1"/>
    <property type="molecule type" value="Genomic_DNA"/>
</dbReference>
<feature type="domain" description="C2H2-type" evidence="11">
    <location>
        <begin position="556"/>
        <end position="583"/>
    </location>
</feature>
<feature type="compositionally biased region" description="Polar residues" evidence="10">
    <location>
        <begin position="402"/>
        <end position="431"/>
    </location>
</feature>
<dbReference type="PANTHER" id="PTHR47428:SF2">
    <property type="entry name" value="ZINC FINGER PROTEIN RSV1"/>
    <property type="match status" value="1"/>
</dbReference>
<feature type="region of interest" description="Disordered" evidence="10">
    <location>
        <begin position="525"/>
        <end position="552"/>
    </location>
</feature>
<dbReference type="GO" id="GO:0008270">
    <property type="term" value="F:zinc ion binding"/>
    <property type="evidence" value="ECO:0007669"/>
    <property type="project" value="UniProtKB-KW"/>
</dbReference>
<feature type="region of interest" description="Disordered" evidence="10">
    <location>
        <begin position="117"/>
        <end position="150"/>
    </location>
</feature>
<reference evidence="12" key="1">
    <citation type="journal article" date="2014" name="Genome Announc.">
        <title>Genome sequence of the yeast Cyberlindnera fabianii (Hansenula fabianii).</title>
        <authorList>
            <person name="Freel K.C."/>
            <person name="Sarilar V."/>
            <person name="Neuveglise C."/>
            <person name="Devillers H."/>
            <person name="Friedrich A."/>
            <person name="Schacherer J."/>
        </authorList>
    </citation>
    <scope>NUCLEOTIDE SEQUENCE</scope>
    <source>
        <strain evidence="12">YJS4271</strain>
    </source>
</reference>
<keyword evidence="5" id="KW-0862">Zinc</keyword>
<feature type="compositionally biased region" description="Low complexity" evidence="10">
    <location>
        <begin position="127"/>
        <end position="150"/>
    </location>
</feature>
<evidence type="ECO:0000256" key="7">
    <source>
        <dbReference type="ARBA" id="ARBA00023163"/>
    </source>
</evidence>
<name>A0A061B6Y3_CYBFA</name>
<evidence type="ECO:0000256" key="2">
    <source>
        <dbReference type="ARBA" id="ARBA00022723"/>
    </source>
</evidence>
<dbReference type="PROSITE" id="PS50157">
    <property type="entry name" value="ZINC_FINGER_C2H2_2"/>
    <property type="match status" value="2"/>
</dbReference>
<dbReference type="GO" id="GO:0005634">
    <property type="term" value="C:nucleus"/>
    <property type="evidence" value="ECO:0007669"/>
    <property type="project" value="UniProtKB-SubCell"/>
</dbReference>
<dbReference type="GO" id="GO:0005737">
    <property type="term" value="C:cytoplasm"/>
    <property type="evidence" value="ECO:0007669"/>
    <property type="project" value="TreeGrafter"/>
</dbReference>
<evidence type="ECO:0000256" key="8">
    <source>
        <dbReference type="ARBA" id="ARBA00023242"/>
    </source>
</evidence>
<feature type="compositionally biased region" description="Polar residues" evidence="10">
    <location>
        <begin position="531"/>
        <end position="549"/>
    </location>
</feature>
<dbReference type="OrthoDB" id="654211at2759"/>
<accession>A0A061B6Y3</accession>
<keyword evidence="8" id="KW-0539">Nucleus</keyword>
<keyword evidence="4 9" id="KW-0863">Zinc-finger</keyword>
<evidence type="ECO:0000313" key="12">
    <source>
        <dbReference type="EMBL" id="CDR43633.1"/>
    </source>
</evidence>
<dbReference type="SUPFAM" id="SSF57667">
    <property type="entry name" value="beta-beta-alpha zinc fingers"/>
    <property type="match status" value="1"/>
</dbReference>
<feature type="region of interest" description="Disordered" evidence="10">
    <location>
        <begin position="451"/>
        <end position="496"/>
    </location>
</feature>
<dbReference type="PROSITE" id="PS00028">
    <property type="entry name" value="ZINC_FINGER_C2H2_1"/>
    <property type="match status" value="2"/>
</dbReference>
<dbReference type="GO" id="GO:0000433">
    <property type="term" value="P:carbon catabolite repression of transcription from RNA polymerase II promoter by glucose"/>
    <property type="evidence" value="ECO:0007669"/>
    <property type="project" value="TreeGrafter"/>
</dbReference>
<evidence type="ECO:0000259" key="11">
    <source>
        <dbReference type="PROSITE" id="PS50157"/>
    </source>
</evidence>
<dbReference type="InterPro" id="IPR051007">
    <property type="entry name" value="creA/MIG_C2H2-ZnF"/>
</dbReference>
<dbReference type="PANTHER" id="PTHR47428">
    <property type="entry name" value="REGULATORY PROTEIN MIG1-RELATED"/>
    <property type="match status" value="1"/>
</dbReference>
<evidence type="ECO:0000256" key="5">
    <source>
        <dbReference type="ARBA" id="ARBA00022833"/>
    </source>
</evidence>
<proteinExistence type="predicted"/>
<feature type="compositionally biased region" description="Polar residues" evidence="10">
    <location>
        <begin position="195"/>
        <end position="225"/>
    </location>
</feature>
<gene>
    <name evidence="12" type="ORF">CYFA0S_12e02740g</name>
</gene>
<protein>
    <submittedName>
        <fullName evidence="12">CYFA0S12e02740g1_1</fullName>
    </submittedName>
</protein>
<dbReference type="Pfam" id="PF00096">
    <property type="entry name" value="zf-C2H2"/>
    <property type="match status" value="2"/>
</dbReference>
<keyword evidence="2" id="KW-0479">Metal-binding</keyword>
<dbReference type="PhylomeDB" id="A0A061B6Y3"/>
<dbReference type="AlphaFoldDB" id="A0A061B6Y3"/>
<dbReference type="InterPro" id="IPR013087">
    <property type="entry name" value="Znf_C2H2_type"/>
</dbReference>
<dbReference type="GO" id="GO:0000978">
    <property type="term" value="F:RNA polymerase II cis-regulatory region sequence-specific DNA binding"/>
    <property type="evidence" value="ECO:0007669"/>
    <property type="project" value="TreeGrafter"/>
</dbReference>
<evidence type="ECO:0000256" key="6">
    <source>
        <dbReference type="ARBA" id="ARBA00023015"/>
    </source>
</evidence>
<dbReference type="InterPro" id="IPR036236">
    <property type="entry name" value="Znf_C2H2_sf"/>
</dbReference>
<sequence length="613" mass="67674">MNTPPHVQLASHLPIFSGMPSSPYKNYSNQETDRDSNEDQFTLRPEDEIDLFNTDFIYEPQSQLDSDADLVVPASRNDLIYGSSNSQQLQYPPKYDLQTGYFAPSSSTSAASTPFYASQVNDPFSNQPGSSQMYHQQQQQQQQQRQYSQTQQNLYPSMMASPTIVDQDIPLGLDQTSQLPSSYSTSTVSSISSMPQAFQSTTMPSSQSETSLASSMSHQNFTTATPRRGHSRNTSIHNTPAPQAIHTPQLKKTPSTRITKSHRRTRSRLSVDATGIALMSLQPSTSTNNSRSPAPSSTGGTNPFYTSNIYQSPHHDSANTTPLATPSVDRQREPPSSHAISPMMLINQQDRKTAISASQEDTLSPDVFAEAADMTLRMASHFGYSANNPDTTKQQTKSSSSPRRNATTTHRHSASYSFPSEHSSFPTTSSHPYFGDAHNTDFTELTDLTEETTNSTIDSVQSKESFSTPVTTHQRASSISVIPSTSGTSSGPRLHRSQTSIDISSLTNNPKLIPPEITKYDIITPRKQSRLSKSQSTTELPTDASLTSTKKPKKVHSCPLCNAIFQRPEHVKRHMRSHSSEKPFVCDEPGCGKRFNRGDNMKAHLRKIHGRDV</sequence>
<feature type="compositionally biased region" description="Polar residues" evidence="10">
    <location>
        <begin position="19"/>
        <end position="30"/>
    </location>
</feature>
<comment type="subcellular location">
    <subcellularLocation>
        <location evidence="1">Nucleus</location>
    </subcellularLocation>
</comment>
<feature type="compositionally biased region" description="Polar residues" evidence="10">
    <location>
        <begin position="281"/>
        <end position="311"/>
    </location>
</feature>
<feature type="domain" description="C2H2-type" evidence="11">
    <location>
        <begin position="584"/>
        <end position="613"/>
    </location>
</feature>
<evidence type="ECO:0000256" key="4">
    <source>
        <dbReference type="ARBA" id="ARBA00022771"/>
    </source>
</evidence>
<evidence type="ECO:0000256" key="3">
    <source>
        <dbReference type="ARBA" id="ARBA00022737"/>
    </source>
</evidence>
<dbReference type="Gene3D" id="3.30.160.60">
    <property type="entry name" value="Classic Zinc Finger"/>
    <property type="match status" value="2"/>
</dbReference>
<evidence type="ECO:0000256" key="1">
    <source>
        <dbReference type="ARBA" id="ARBA00004123"/>
    </source>
</evidence>
<evidence type="ECO:0000256" key="9">
    <source>
        <dbReference type="PROSITE-ProRule" id="PRU00042"/>
    </source>
</evidence>
<organism evidence="12">
    <name type="scientific">Cyberlindnera fabianii</name>
    <name type="common">Yeast</name>
    <name type="synonym">Hansenula fabianii</name>
    <dbReference type="NCBI Taxonomy" id="36022"/>
    <lineage>
        <taxon>Eukaryota</taxon>
        <taxon>Fungi</taxon>
        <taxon>Dikarya</taxon>
        <taxon>Ascomycota</taxon>
        <taxon>Saccharomycotina</taxon>
        <taxon>Saccharomycetes</taxon>
        <taxon>Phaffomycetales</taxon>
        <taxon>Phaffomycetaceae</taxon>
        <taxon>Cyberlindnera</taxon>
    </lineage>
</organism>
<feature type="region of interest" description="Disordered" evidence="10">
    <location>
        <begin position="1"/>
        <end position="39"/>
    </location>
</feature>
<feature type="region of interest" description="Disordered" evidence="10">
    <location>
        <begin position="195"/>
        <end position="343"/>
    </location>
</feature>
<dbReference type="SMART" id="SM00355">
    <property type="entry name" value="ZnF_C2H2"/>
    <property type="match status" value="2"/>
</dbReference>
<feature type="compositionally biased region" description="Low complexity" evidence="10">
    <location>
        <begin position="391"/>
        <end position="401"/>
    </location>
</feature>
<keyword evidence="6" id="KW-0805">Transcription regulation</keyword>
<feature type="compositionally biased region" description="Polar residues" evidence="10">
    <location>
        <begin position="232"/>
        <end position="241"/>
    </location>
</feature>
<feature type="region of interest" description="Disordered" evidence="10">
    <location>
        <begin position="382"/>
        <end position="438"/>
    </location>
</feature>
<feature type="compositionally biased region" description="Polar residues" evidence="10">
    <location>
        <begin position="454"/>
        <end position="496"/>
    </location>
</feature>
<dbReference type="VEuPathDB" id="FungiDB:BON22_4778"/>